<organism evidence="3 4">
    <name type="scientific">Leptothrix ochracea L12</name>
    <dbReference type="NCBI Taxonomy" id="735332"/>
    <lineage>
        <taxon>Bacteria</taxon>
        <taxon>Pseudomonadati</taxon>
        <taxon>Pseudomonadota</taxon>
        <taxon>Betaproteobacteria</taxon>
        <taxon>Burkholderiales</taxon>
        <taxon>Sphaerotilaceae</taxon>
        <taxon>Leptothrix</taxon>
    </lineage>
</organism>
<dbReference type="InterPro" id="IPR035965">
    <property type="entry name" value="PAS-like_dom_sf"/>
</dbReference>
<dbReference type="InterPro" id="IPR036890">
    <property type="entry name" value="HATPase_C_sf"/>
</dbReference>
<dbReference type="Pfam" id="PF07568">
    <property type="entry name" value="HisKA_2"/>
    <property type="match status" value="1"/>
</dbReference>
<evidence type="ECO:0000313" key="4">
    <source>
        <dbReference type="Proteomes" id="UP000053899"/>
    </source>
</evidence>
<dbReference type="GO" id="GO:0016301">
    <property type="term" value="F:kinase activity"/>
    <property type="evidence" value="ECO:0007669"/>
    <property type="project" value="UniProtKB-KW"/>
</dbReference>
<feature type="compositionally biased region" description="Basic and acidic residues" evidence="1">
    <location>
        <begin position="380"/>
        <end position="389"/>
    </location>
</feature>
<feature type="domain" description="PAS" evidence="2">
    <location>
        <begin position="778"/>
        <end position="849"/>
    </location>
</feature>
<dbReference type="SMART" id="SM00091">
    <property type="entry name" value="PAS"/>
    <property type="match status" value="6"/>
</dbReference>
<dbReference type="AlphaFoldDB" id="I4Z659"/>
<dbReference type="Gene3D" id="3.30.565.10">
    <property type="entry name" value="Histidine kinase-like ATPase, C-terminal domain"/>
    <property type="match status" value="1"/>
</dbReference>
<keyword evidence="3" id="KW-0808">Transferase</keyword>
<dbReference type="SUPFAM" id="SSF55785">
    <property type="entry name" value="PYP-like sensor domain (PAS domain)"/>
    <property type="match status" value="5"/>
</dbReference>
<dbReference type="Proteomes" id="UP000053899">
    <property type="component" value="Unassembled WGS sequence"/>
</dbReference>
<protein>
    <submittedName>
        <fullName evidence="3">Signal transduction histidine kinase</fullName>
    </submittedName>
</protein>
<dbReference type="InterPro" id="IPR000014">
    <property type="entry name" value="PAS"/>
</dbReference>
<dbReference type="Pfam" id="PF13426">
    <property type="entry name" value="PAS_9"/>
    <property type="match status" value="1"/>
</dbReference>
<dbReference type="InterPro" id="IPR052155">
    <property type="entry name" value="Biofilm_reg_signaling"/>
</dbReference>
<dbReference type="Pfam" id="PF08448">
    <property type="entry name" value="PAS_4"/>
    <property type="match status" value="1"/>
</dbReference>
<dbReference type="NCBIfam" id="TIGR00229">
    <property type="entry name" value="sensory_box"/>
    <property type="match status" value="2"/>
</dbReference>
<proteinExistence type="predicted"/>
<dbReference type="GeneID" id="92352028"/>
<accession>I4Z659</accession>
<dbReference type="CDD" id="cd00130">
    <property type="entry name" value="PAS"/>
    <property type="match status" value="2"/>
</dbReference>
<name>I4Z659_9BURK</name>
<dbReference type="RefSeq" id="WP_009453193.1">
    <property type="nucleotide sequence ID" value="NZ_JH660670.1"/>
</dbReference>
<reference evidence="3 4" key="1">
    <citation type="submission" date="2012-04" db="EMBL/GenBank/DDBJ databases">
        <title>Improved High-Quality Draft sequence of Leptothrix ochracea L12.</title>
        <authorList>
            <consortium name="US DOE Joint Genome Institute"/>
            <person name="Lucas S."/>
            <person name="Han J."/>
            <person name="Lapidus A."/>
            <person name="Cheng J.-F."/>
            <person name="Goodwin L."/>
            <person name="Pitluck S."/>
            <person name="Peters L."/>
            <person name="Zeytun A."/>
            <person name="Detter J.C."/>
            <person name="Han C."/>
            <person name="Tapia R."/>
            <person name="Land M."/>
            <person name="Hauser L."/>
            <person name="Kyrpides N."/>
            <person name="Ivanova N."/>
            <person name="Pagani I."/>
            <person name="Stepanauskas R."/>
            <person name="Masland D."/>
            <person name="Poulton N."/>
            <person name="Emerson D."/>
            <person name="Fleming E."/>
            <person name="Woyke T."/>
        </authorList>
    </citation>
    <scope>NUCLEOTIDE SEQUENCE [LARGE SCALE GENOMIC DNA]</scope>
    <source>
        <strain evidence="3 4">L12</strain>
    </source>
</reference>
<dbReference type="EMBL" id="JH660670">
    <property type="protein sequence ID" value="EIM31701.1"/>
    <property type="molecule type" value="Genomic_DNA"/>
</dbReference>
<keyword evidence="4" id="KW-1185">Reference proteome</keyword>
<evidence type="ECO:0000259" key="2">
    <source>
        <dbReference type="PROSITE" id="PS50112"/>
    </source>
</evidence>
<feature type="region of interest" description="Disordered" evidence="1">
    <location>
        <begin position="380"/>
        <end position="400"/>
    </location>
</feature>
<dbReference type="HOGENOM" id="CLU_303996_0_0_4"/>
<feature type="domain" description="PAS" evidence="2">
    <location>
        <begin position="128"/>
        <end position="176"/>
    </location>
</feature>
<dbReference type="InterPro" id="IPR013656">
    <property type="entry name" value="PAS_4"/>
</dbReference>
<dbReference type="Pfam" id="PF13188">
    <property type="entry name" value="PAS_8"/>
    <property type="match status" value="2"/>
</dbReference>
<dbReference type="SUPFAM" id="SSF55874">
    <property type="entry name" value="ATPase domain of HSP90 chaperone/DNA topoisomerase II/histidine kinase"/>
    <property type="match status" value="1"/>
</dbReference>
<gene>
    <name evidence="3" type="ORF">LepocDRAFT_00004350</name>
</gene>
<evidence type="ECO:0000256" key="1">
    <source>
        <dbReference type="SAM" id="MobiDB-lite"/>
    </source>
</evidence>
<dbReference type="PANTHER" id="PTHR44757">
    <property type="entry name" value="DIGUANYLATE CYCLASE DGCP"/>
    <property type="match status" value="1"/>
</dbReference>
<sequence length="1105" mass="123235">MSAITNAVPLNISLFECLAEPVLVFDASVRLIYANRSALEALPCDAGMGWSELGRVFDVTILEWLRESIEKPANAPFPTPPASLVHGHQVPVVTALGGQRWALVLPIEATGGVIGSRVNHDKSTQVEQEKALHDILWSVPFPVILQDESFRLIDANPMMAALIGVPREQLIGQDPVRWQATEEQSLQQSRRKEWLHAPPETRAPHLSNQTFVDDKGARHAIQAATYILQNREQQRRFLSILCETPIPNGDTPHSSWSRLDSASSQDIQLLELDEWFVQLPQAMMLLDENGRVLRSNHAFDALLGFRLDDVSEASQEIRLLLHWGRTRLTVPLEPGQSWFTPEAFVPRQPDQVPKRVRSLLRCHTAPNKQRRYMYVLDERPPEERRDPRRIQPGSLFDMSGAGSAITREREMALSHQAIKAGPIPHLITTHGHQTVSRDRVLPSSLHEFERLQHACKHGESCEVRYAIRDTEQGERWFLTRVEPDPQLAQGVSVITFDITEQQLARERAEHLMAELNAILEGSPAGIASLRGYQVVRSNRRFERILHLHAGSAIHADLRTLLAGRTGGLRNPPDLMKCIDQGEIFEDEVHVIHEDGLMHWYAVTVRRAGPAGPTADAVVVLSETSRLRYQQEQLETVTSERANLAQILHQQSDRSRAVLDAMLVGVVTVNQQGTITWLNRPARRMFCGDLKDFYGEPLASVAPMNEPDHPFRHCTSMLEKMADSDSAQFEAHVQGRDGRRFLVVGNMVATLNLSGGRELTFALMDMDQRRMAEARVADARGMLQRIMAAAPMAITVHDASTLAIEQMNPVAADLAGVPAEEAIGCTPDQLFPPDLSNRLRDDMRTALSQPTTLTQREYHIDSQGTRTLWDARFVPLARDGEQPDRILLVAADITAQRAELSVLVSQREMLVQEVQNRVRNNLQNVTGLLKQAGIRRPEVHGVITEVIGQVQAIAQIYGLSTGPQGLLRVVDVVDAVAQSVQQTFGQIFELQVNPATTPWLLPDGESIPFALIINELMSNAVKHSTSDSPLICQLQPIHQGIRLEVVNEGLLPSNFRVEHRPTSVAGLGLVRALLPRRHASLTIEQNGDHVSAIIELHTPVITRPPE</sequence>
<dbReference type="InterPro" id="IPR011495">
    <property type="entry name" value="Sig_transdc_His_kin_sub2_dim/P"/>
</dbReference>
<dbReference type="Gene3D" id="3.30.450.20">
    <property type="entry name" value="PAS domain"/>
    <property type="match status" value="5"/>
</dbReference>
<dbReference type="OrthoDB" id="9770795at2"/>
<evidence type="ECO:0000313" key="3">
    <source>
        <dbReference type="EMBL" id="EIM31701.1"/>
    </source>
</evidence>
<feature type="domain" description="PAS" evidence="2">
    <location>
        <begin position="262"/>
        <end position="310"/>
    </location>
</feature>
<dbReference type="PROSITE" id="PS50112">
    <property type="entry name" value="PAS"/>
    <property type="match status" value="3"/>
</dbReference>
<keyword evidence="3" id="KW-0418">Kinase</keyword>
<dbReference type="PANTHER" id="PTHR44757:SF2">
    <property type="entry name" value="BIOFILM ARCHITECTURE MAINTENANCE PROTEIN MBAA"/>
    <property type="match status" value="1"/>
</dbReference>